<comment type="caution">
    <text evidence="4">The sequence shown here is derived from an EMBL/GenBank/DDBJ whole genome shotgun (WGS) entry which is preliminary data.</text>
</comment>
<accession>A0AAV3TZF7</accession>
<dbReference type="GO" id="GO:0015628">
    <property type="term" value="P:protein secretion by the type II secretion system"/>
    <property type="evidence" value="ECO:0007669"/>
    <property type="project" value="InterPro"/>
</dbReference>
<proteinExistence type="predicted"/>
<evidence type="ECO:0000256" key="3">
    <source>
        <dbReference type="SAM" id="Phobius"/>
    </source>
</evidence>
<dbReference type="PROSITE" id="PS00409">
    <property type="entry name" value="PROKAR_NTER_METHYL"/>
    <property type="match status" value="1"/>
</dbReference>
<dbReference type="GO" id="GO:0015627">
    <property type="term" value="C:type II protein secretion system complex"/>
    <property type="evidence" value="ECO:0007669"/>
    <property type="project" value="InterPro"/>
</dbReference>
<name>A0AAV3TZF7_9ALTE</name>
<dbReference type="Pfam" id="PF16732">
    <property type="entry name" value="ComP_DUS"/>
    <property type="match status" value="1"/>
</dbReference>
<keyword evidence="5" id="KW-1185">Reference proteome</keyword>
<dbReference type="InterPro" id="IPR045584">
    <property type="entry name" value="Pilin-like"/>
</dbReference>
<protein>
    <submittedName>
        <fullName evidence="4">Type 4a pilus minor pilin PilE</fullName>
    </submittedName>
</protein>
<organism evidence="4 5">
    <name type="scientific">Halioxenophilus aromaticivorans</name>
    <dbReference type="NCBI Taxonomy" id="1306992"/>
    <lineage>
        <taxon>Bacteria</taxon>
        <taxon>Pseudomonadati</taxon>
        <taxon>Pseudomonadota</taxon>
        <taxon>Gammaproteobacteria</taxon>
        <taxon>Alteromonadales</taxon>
        <taxon>Alteromonadaceae</taxon>
        <taxon>Halioxenophilus</taxon>
    </lineage>
</organism>
<feature type="region of interest" description="Disordered" evidence="2">
    <location>
        <begin position="137"/>
        <end position="156"/>
    </location>
</feature>
<evidence type="ECO:0000313" key="4">
    <source>
        <dbReference type="EMBL" id="GAA4932793.1"/>
    </source>
</evidence>
<dbReference type="AlphaFoldDB" id="A0AAV3TZF7"/>
<dbReference type="Proteomes" id="UP001409585">
    <property type="component" value="Unassembled WGS sequence"/>
</dbReference>
<dbReference type="Gene3D" id="3.30.700.10">
    <property type="entry name" value="Glycoprotein, Type 4 Pilin"/>
    <property type="match status" value="1"/>
</dbReference>
<gene>
    <name evidence="4" type="primary">pilE_1</name>
    <name evidence="4" type="ORF">GCM10025791_06700</name>
</gene>
<dbReference type="SUPFAM" id="SSF54523">
    <property type="entry name" value="Pili subunits"/>
    <property type="match status" value="1"/>
</dbReference>
<keyword evidence="3" id="KW-0472">Membrane</keyword>
<sequence>MRKQHGFTLIELVIVVAIVAILSAVAMPSYFSHVEKGYRQDAMGALVVFAQTMERFYTTNGSYIGADGKTAAVTSPAAPTIFATEAPLDGSKKLYDLKIAVSTATSYTITATPKSDGRMAGDGVIALRSTGQRGWDRNGDDNAFGSKETCWEKTCP</sequence>
<dbReference type="NCBIfam" id="TIGR02532">
    <property type="entry name" value="IV_pilin_GFxxxE"/>
    <property type="match status" value="1"/>
</dbReference>
<dbReference type="RefSeq" id="WP_345417049.1">
    <property type="nucleotide sequence ID" value="NZ_AP031496.1"/>
</dbReference>
<dbReference type="PRINTS" id="PR00813">
    <property type="entry name" value="BCTERIALGSPG"/>
</dbReference>
<keyword evidence="3" id="KW-1133">Transmembrane helix</keyword>
<evidence type="ECO:0000313" key="5">
    <source>
        <dbReference type="Proteomes" id="UP001409585"/>
    </source>
</evidence>
<dbReference type="InterPro" id="IPR012902">
    <property type="entry name" value="N_methyl_site"/>
</dbReference>
<reference evidence="5" key="1">
    <citation type="journal article" date="2019" name="Int. J. Syst. Evol. Microbiol.">
        <title>The Global Catalogue of Microorganisms (GCM) 10K type strain sequencing project: providing services to taxonomists for standard genome sequencing and annotation.</title>
        <authorList>
            <consortium name="The Broad Institute Genomics Platform"/>
            <consortium name="The Broad Institute Genome Sequencing Center for Infectious Disease"/>
            <person name="Wu L."/>
            <person name="Ma J."/>
        </authorList>
    </citation>
    <scope>NUCLEOTIDE SEQUENCE [LARGE SCALE GENOMIC DNA]</scope>
    <source>
        <strain evidence="5">JCM 19134</strain>
    </source>
</reference>
<evidence type="ECO:0000256" key="1">
    <source>
        <dbReference type="ARBA" id="ARBA00022481"/>
    </source>
</evidence>
<keyword evidence="1" id="KW-0488">Methylation</keyword>
<dbReference type="InterPro" id="IPR000983">
    <property type="entry name" value="Bac_GSPG_pilin"/>
</dbReference>
<dbReference type="EMBL" id="BAABLX010000006">
    <property type="protein sequence ID" value="GAA4932793.1"/>
    <property type="molecule type" value="Genomic_DNA"/>
</dbReference>
<dbReference type="InterPro" id="IPR031982">
    <property type="entry name" value="PilE-like"/>
</dbReference>
<dbReference type="GO" id="GO:0043683">
    <property type="term" value="P:type IV pilus assembly"/>
    <property type="evidence" value="ECO:0007669"/>
    <property type="project" value="InterPro"/>
</dbReference>
<dbReference type="Pfam" id="PF07963">
    <property type="entry name" value="N_methyl"/>
    <property type="match status" value="1"/>
</dbReference>
<evidence type="ECO:0000256" key="2">
    <source>
        <dbReference type="SAM" id="MobiDB-lite"/>
    </source>
</evidence>
<keyword evidence="3" id="KW-0812">Transmembrane</keyword>
<feature type="transmembrane region" description="Helical" evidence="3">
    <location>
        <begin position="12"/>
        <end position="31"/>
    </location>
</feature>